<evidence type="ECO:0000313" key="3">
    <source>
        <dbReference type="Proteomes" id="UP000199017"/>
    </source>
</evidence>
<gene>
    <name evidence="2" type="ORF">SAMN05216352_101298</name>
</gene>
<dbReference type="Pfam" id="PF14102">
    <property type="entry name" value="Caps_synth_CapC"/>
    <property type="match status" value="1"/>
</dbReference>
<proteinExistence type="predicted"/>
<dbReference type="GO" id="GO:0016020">
    <property type="term" value="C:membrane"/>
    <property type="evidence" value="ECO:0007669"/>
    <property type="project" value="InterPro"/>
</dbReference>
<dbReference type="OrthoDB" id="48792at2"/>
<reference evidence="2 3" key="1">
    <citation type="submission" date="2016-10" db="EMBL/GenBank/DDBJ databases">
        <authorList>
            <person name="de Groot N.N."/>
        </authorList>
    </citation>
    <scope>NUCLEOTIDE SEQUENCE [LARGE SCALE GENOMIC DNA]</scope>
    <source>
        <strain evidence="3">P4B,CCM 7963,CECT 7998,DSM 25260,IBRC-M 10614,KCTC 13821</strain>
    </source>
</reference>
<dbReference type="InterPro" id="IPR008338">
    <property type="entry name" value="Capsule_biosynth_CapC"/>
</dbReference>
<dbReference type="GO" id="GO:0045227">
    <property type="term" value="P:capsule polysaccharide biosynthetic process"/>
    <property type="evidence" value="ECO:0007669"/>
    <property type="project" value="InterPro"/>
</dbReference>
<keyword evidence="3" id="KW-1185">Reference proteome</keyword>
<keyword evidence="1" id="KW-0812">Transmembrane</keyword>
<protein>
    <submittedName>
        <fullName evidence="2">Poly-gamma-glutamate biosynthesis protein PgsC/CapC</fullName>
    </submittedName>
</protein>
<sequence>MFGTDLYIALVIGAVLSLIYAEKTGIMPAGLIVPGYLALVFDQPVFLLTIFIISLVTYLIVTFGLSKFMVLYGRRKFTAMLCTGIALKLLFDYFYPVLPFEIYEFRGLGVIVPGLIANTMQKQGVIPTFTSTLVLTAVTFGIITLYYLI</sequence>
<feature type="transmembrane region" description="Helical" evidence="1">
    <location>
        <begin position="45"/>
        <end position="65"/>
    </location>
</feature>
<dbReference type="NCBIfam" id="TIGR04011">
    <property type="entry name" value="poly_gGlu_PgsC"/>
    <property type="match status" value="1"/>
</dbReference>
<name>A0A1G8CF05_9BACI</name>
<keyword evidence="1" id="KW-1133">Transmembrane helix</keyword>
<keyword evidence="1" id="KW-0472">Membrane</keyword>
<dbReference type="PRINTS" id="PR01759">
    <property type="entry name" value="CAPSULEPROTC"/>
</dbReference>
<dbReference type="STRING" id="930129.SAMN05216352_101298"/>
<feature type="transmembrane region" description="Helical" evidence="1">
    <location>
        <begin position="125"/>
        <end position="148"/>
    </location>
</feature>
<accession>A0A1G8CF05</accession>
<dbReference type="RefSeq" id="WP_091579888.1">
    <property type="nucleotide sequence ID" value="NZ_FNDU01000001.1"/>
</dbReference>
<evidence type="ECO:0000256" key="1">
    <source>
        <dbReference type="SAM" id="Phobius"/>
    </source>
</evidence>
<feature type="transmembrane region" description="Helical" evidence="1">
    <location>
        <begin position="77"/>
        <end position="95"/>
    </location>
</feature>
<evidence type="ECO:0000313" key="2">
    <source>
        <dbReference type="EMBL" id="SDH44032.1"/>
    </source>
</evidence>
<dbReference type="EMBL" id="FNDU01000001">
    <property type="protein sequence ID" value="SDH44032.1"/>
    <property type="molecule type" value="Genomic_DNA"/>
</dbReference>
<dbReference type="AlphaFoldDB" id="A0A1G8CF05"/>
<organism evidence="2 3">
    <name type="scientific">Alteribacillus bidgolensis</name>
    <dbReference type="NCBI Taxonomy" id="930129"/>
    <lineage>
        <taxon>Bacteria</taxon>
        <taxon>Bacillati</taxon>
        <taxon>Bacillota</taxon>
        <taxon>Bacilli</taxon>
        <taxon>Bacillales</taxon>
        <taxon>Bacillaceae</taxon>
        <taxon>Alteribacillus</taxon>
    </lineage>
</organism>
<dbReference type="Proteomes" id="UP000199017">
    <property type="component" value="Unassembled WGS sequence"/>
</dbReference>